<comment type="caution">
    <text evidence="2">The sequence shown here is derived from an EMBL/GenBank/DDBJ whole genome shotgun (WGS) entry which is preliminary data.</text>
</comment>
<evidence type="ECO:0000259" key="1">
    <source>
        <dbReference type="Pfam" id="PF00362"/>
    </source>
</evidence>
<protein>
    <submittedName>
        <fullName evidence="2">Integrin beta</fullName>
    </submittedName>
</protein>
<gene>
    <name evidence="2" type="ORF">GNI_035990</name>
</gene>
<keyword evidence="3" id="KW-1185">Reference proteome</keyword>
<dbReference type="AlphaFoldDB" id="A0A023BAV5"/>
<dbReference type="Proteomes" id="UP000019763">
    <property type="component" value="Unassembled WGS sequence"/>
</dbReference>
<dbReference type="GeneID" id="22911411"/>
<dbReference type="VEuPathDB" id="CryptoDB:GNI_035990"/>
<sequence>MRSLTTISIILASCEVDCTDQQNSTYEPPAIWEKLPEVGPVEHMEPKRPGMNRAAVPRGYFDKRTSEDCSFPLDVLILQDATDSFSDNIESMKNTQLSLLTQGILAEHPDSRFGVVSFKDKPVYPLGNRDDYCQRFDASLSTNVDDVIAAYGNIVSYGGADAPENQFGALFAALQSDTPGWSKDPVATKLVVISTDAGPHYAGDSHTEDMGMRPFGGVFQEGNAAEQCLQEYYPSPEQVKNLIASTGAYVASLVYDGDWNNGWPSKSWIKFNQYIDQKDAFVAPQAPDSSDFWSRLAAIIATIEDIECIHETTPAPTTTPATTTPPATLPPATTAGECACPCEDCTCCPEVIIELQHKPSKLHLDIENAPVA</sequence>
<dbReference type="RefSeq" id="XP_011129291.1">
    <property type="nucleotide sequence ID" value="XM_011130989.1"/>
</dbReference>
<keyword evidence="2" id="KW-0401">Integrin</keyword>
<dbReference type="SUPFAM" id="SSF53300">
    <property type="entry name" value="vWA-like"/>
    <property type="match status" value="1"/>
</dbReference>
<evidence type="ECO:0000313" key="3">
    <source>
        <dbReference type="Proteomes" id="UP000019763"/>
    </source>
</evidence>
<evidence type="ECO:0000313" key="2">
    <source>
        <dbReference type="EMBL" id="EZG78458.1"/>
    </source>
</evidence>
<dbReference type="GO" id="GO:0007229">
    <property type="term" value="P:integrin-mediated signaling pathway"/>
    <property type="evidence" value="ECO:0007669"/>
    <property type="project" value="UniProtKB-KW"/>
</dbReference>
<dbReference type="InterPro" id="IPR002369">
    <property type="entry name" value="Integrin_bsu_VWA"/>
</dbReference>
<dbReference type="InterPro" id="IPR036465">
    <property type="entry name" value="vWFA_dom_sf"/>
</dbReference>
<dbReference type="EMBL" id="AFNH02000276">
    <property type="protein sequence ID" value="EZG78458.1"/>
    <property type="molecule type" value="Genomic_DNA"/>
</dbReference>
<dbReference type="Gene3D" id="3.40.50.410">
    <property type="entry name" value="von Willebrand factor, type A domain"/>
    <property type="match status" value="1"/>
</dbReference>
<dbReference type="OrthoDB" id="301415at2759"/>
<proteinExistence type="predicted"/>
<reference evidence="2" key="1">
    <citation type="submission" date="2013-12" db="EMBL/GenBank/DDBJ databases">
        <authorList>
            <person name="Omoto C.K."/>
            <person name="Sibley D."/>
            <person name="Venepally P."/>
            <person name="Hadjithomas M."/>
            <person name="Karamycheva S."/>
            <person name="Brunk B."/>
            <person name="Roos D."/>
            <person name="Caler E."/>
            <person name="Lorenzi H."/>
        </authorList>
    </citation>
    <scope>NUCLEOTIDE SEQUENCE</scope>
</reference>
<organism evidence="2 3">
    <name type="scientific">Gregarina niphandrodes</name>
    <name type="common">Septate eugregarine</name>
    <dbReference type="NCBI Taxonomy" id="110365"/>
    <lineage>
        <taxon>Eukaryota</taxon>
        <taxon>Sar</taxon>
        <taxon>Alveolata</taxon>
        <taxon>Apicomplexa</taxon>
        <taxon>Conoidasida</taxon>
        <taxon>Gregarinasina</taxon>
        <taxon>Eugregarinorida</taxon>
        <taxon>Gregarinidae</taxon>
        <taxon>Gregarina</taxon>
    </lineage>
</organism>
<dbReference type="Pfam" id="PF00362">
    <property type="entry name" value="Integrin_beta"/>
    <property type="match status" value="1"/>
</dbReference>
<dbReference type="eggNOG" id="KOG1226">
    <property type="taxonomic scope" value="Eukaryota"/>
</dbReference>
<name>A0A023BAV5_GRENI</name>
<feature type="domain" description="Integrin beta subunit VWA" evidence="1">
    <location>
        <begin position="71"/>
        <end position="211"/>
    </location>
</feature>
<accession>A0A023BAV5</accession>